<evidence type="ECO:0000313" key="5">
    <source>
        <dbReference type="Proteomes" id="UP000576082"/>
    </source>
</evidence>
<keyword evidence="1" id="KW-0175">Coiled coil</keyword>
<dbReference type="EMBL" id="JABANE010000280">
    <property type="protein sequence ID" value="NME72992.1"/>
    <property type="molecule type" value="Genomic_DNA"/>
</dbReference>
<dbReference type="Pfam" id="PF02371">
    <property type="entry name" value="Transposase_20"/>
    <property type="match status" value="1"/>
</dbReference>
<dbReference type="InterPro" id="IPR003346">
    <property type="entry name" value="Transposase_20"/>
</dbReference>
<dbReference type="Pfam" id="PF01548">
    <property type="entry name" value="DEDD_Tnp_IS110"/>
    <property type="match status" value="1"/>
</dbReference>
<dbReference type="GO" id="GO:0003677">
    <property type="term" value="F:DNA binding"/>
    <property type="evidence" value="ECO:0007669"/>
    <property type="project" value="InterPro"/>
</dbReference>
<comment type="caution">
    <text evidence="4">The sequence shown here is derived from an EMBL/GenBank/DDBJ whole genome shotgun (WGS) entry which is preliminary data.</text>
</comment>
<dbReference type="GO" id="GO:0004803">
    <property type="term" value="F:transposase activity"/>
    <property type="evidence" value="ECO:0007669"/>
    <property type="project" value="InterPro"/>
</dbReference>
<dbReference type="NCBIfam" id="NF033542">
    <property type="entry name" value="transpos_IS110"/>
    <property type="match status" value="1"/>
</dbReference>
<sequence length="336" mass="38624">MKITTSPLVGIDVSSKKLDLYFFSEKKNKELSKKMDNNTKGFGEIEKSITKSTTIVLEATGVYHYNLCSYFFLKGYTIKVVNPTAIKYYGMSKLKRDKTDKIDARLIYDYGKNMILSQDVKVHNWRKPSVSSLKRQQLLSMIQLETKHLNAYSSQYHSFKNCNDTSQEIFDWLQDKIQAVEEVIADYEKELNKLNTEEDKSFLKLVKTISGIGDKSAMVFLHTFQQFTNFESAKQVICYLGTNPREYESGSSVKKYKGISKMGVKDARKILYMAALSAKKYNTACRSLYKRLRERGKKHKQAMVAVINKLVKQAFAIVKSGEPYNPEYYSLSNRAA</sequence>
<proteinExistence type="predicted"/>
<evidence type="ECO:0000259" key="2">
    <source>
        <dbReference type="Pfam" id="PF01548"/>
    </source>
</evidence>
<gene>
    <name evidence="4" type="ORF">HHU12_33865</name>
</gene>
<protein>
    <submittedName>
        <fullName evidence="4">IS110 family transposase</fullName>
    </submittedName>
</protein>
<evidence type="ECO:0000256" key="1">
    <source>
        <dbReference type="SAM" id="Coils"/>
    </source>
</evidence>
<dbReference type="RefSeq" id="WP_169661144.1">
    <property type="nucleotide sequence ID" value="NZ_JABANE010000280.1"/>
</dbReference>
<dbReference type="InterPro" id="IPR002525">
    <property type="entry name" value="Transp_IS110-like_N"/>
</dbReference>
<dbReference type="InterPro" id="IPR047650">
    <property type="entry name" value="Transpos_IS110"/>
</dbReference>
<evidence type="ECO:0000259" key="3">
    <source>
        <dbReference type="Pfam" id="PF02371"/>
    </source>
</evidence>
<accession>A0A7X9S264</accession>
<dbReference type="PANTHER" id="PTHR33055">
    <property type="entry name" value="TRANSPOSASE FOR INSERTION SEQUENCE ELEMENT IS1111A"/>
    <property type="match status" value="1"/>
</dbReference>
<dbReference type="PANTHER" id="PTHR33055:SF3">
    <property type="entry name" value="PUTATIVE TRANSPOSASE FOR IS117-RELATED"/>
    <property type="match status" value="1"/>
</dbReference>
<reference evidence="4 5" key="1">
    <citation type="submission" date="2020-04" db="EMBL/GenBank/DDBJ databases">
        <title>Flammeovirga sp. SR4, a novel species isolated from seawater.</title>
        <authorList>
            <person name="Wang X."/>
        </authorList>
    </citation>
    <scope>NUCLEOTIDE SEQUENCE [LARGE SCALE GENOMIC DNA]</scope>
    <source>
        <strain evidence="4 5">ATCC 23126</strain>
    </source>
</reference>
<organism evidence="4 5">
    <name type="scientific">Flammeovirga aprica JL-4</name>
    <dbReference type="NCBI Taxonomy" id="694437"/>
    <lineage>
        <taxon>Bacteria</taxon>
        <taxon>Pseudomonadati</taxon>
        <taxon>Bacteroidota</taxon>
        <taxon>Cytophagia</taxon>
        <taxon>Cytophagales</taxon>
        <taxon>Flammeovirgaceae</taxon>
        <taxon>Flammeovirga</taxon>
    </lineage>
</organism>
<name>A0A7X9S264_9BACT</name>
<dbReference type="GO" id="GO:0006313">
    <property type="term" value="P:DNA transposition"/>
    <property type="evidence" value="ECO:0007669"/>
    <property type="project" value="InterPro"/>
</dbReference>
<dbReference type="AlphaFoldDB" id="A0A7X9S264"/>
<feature type="domain" description="Transposase IS116/IS110/IS902 C-terminal" evidence="3">
    <location>
        <begin position="204"/>
        <end position="289"/>
    </location>
</feature>
<feature type="domain" description="Transposase IS110-like N-terminal" evidence="2">
    <location>
        <begin position="9"/>
        <end position="114"/>
    </location>
</feature>
<dbReference type="Proteomes" id="UP000576082">
    <property type="component" value="Unassembled WGS sequence"/>
</dbReference>
<feature type="coiled-coil region" evidence="1">
    <location>
        <begin position="170"/>
        <end position="200"/>
    </location>
</feature>
<evidence type="ECO:0000313" key="4">
    <source>
        <dbReference type="EMBL" id="NME72992.1"/>
    </source>
</evidence>
<keyword evidence="5" id="KW-1185">Reference proteome</keyword>